<dbReference type="EMBL" id="PDOC01000001">
    <property type="protein sequence ID" value="PIL46947.1"/>
    <property type="molecule type" value="Genomic_DNA"/>
</dbReference>
<reference evidence="4 5" key="1">
    <citation type="submission" date="2017-10" db="EMBL/GenBank/DDBJ databases">
        <title>Massilia psychrophilum sp. nov., a novel purple-pigmented bacterium isolated from Tianshan glacier, Xinjiang Municipality, China.</title>
        <authorList>
            <person name="Wang H."/>
        </authorList>
    </citation>
    <scope>NUCLEOTIDE SEQUENCE [LARGE SCALE GENOMIC DNA]</scope>
    <source>
        <strain evidence="4 5">JCM 30074</strain>
    </source>
</reference>
<evidence type="ECO:0000313" key="4">
    <source>
        <dbReference type="EMBL" id="PIL46947.1"/>
    </source>
</evidence>
<dbReference type="InterPro" id="IPR023393">
    <property type="entry name" value="START-like_dom_sf"/>
</dbReference>
<evidence type="ECO:0000313" key="5">
    <source>
        <dbReference type="Proteomes" id="UP000230390"/>
    </source>
</evidence>
<name>A0A2G8TLL7_9BURK</name>
<keyword evidence="2" id="KW-0732">Signal</keyword>
<dbReference type="AlphaFoldDB" id="A0A2G8TLL7"/>
<dbReference type="RefSeq" id="WP_099786750.1">
    <property type="nucleotide sequence ID" value="NZ_JBHLYV010000100.1"/>
</dbReference>
<dbReference type="SUPFAM" id="SSF55961">
    <property type="entry name" value="Bet v1-like"/>
    <property type="match status" value="1"/>
</dbReference>
<dbReference type="InterPro" id="IPR005031">
    <property type="entry name" value="COQ10_START"/>
</dbReference>
<feature type="chain" id="PRO_5013694863" evidence="2">
    <location>
        <begin position="20"/>
        <end position="183"/>
    </location>
</feature>
<dbReference type="OrthoDB" id="8592441at2"/>
<dbReference type="PANTHER" id="PTHR34060:SF1">
    <property type="entry name" value="POLYKETIDE CYCLASE _ DEHYDRASE AND LIPID TRANSPORT PROTEIN"/>
    <property type="match status" value="1"/>
</dbReference>
<dbReference type="Pfam" id="PF03364">
    <property type="entry name" value="Polyketide_cyc"/>
    <property type="match status" value="1"/>
</dbReference>
<feature type="domain" description="Coenzyme Q-binding protein COQ10 START" evidence="3">
    <location>
        <begin position="46"/>
        <end position="175"/>
    </location>
</feature>
<proteinExistence type="inferred from homology"/>
<comment type="caution">
    <text evidence="4">The sequence shown here is derived from an EMBL/GenBank/DDBJ whole genome shotgun (WGS) entry which is preliminary data.</text>
</comment>
<evidence type="ECO:0000256" key="1">
    <source>
        <dbReference type="ARBA" id="ARBA00008918"/>
    </source>
</evidence>
<sequence length="183" mass="20287">MIARLCFCLMMAAALPALAQPAVDVSVERVDGADGKVYQISARGEVAAAPAAVWRILTDYERMPEFVPDLRSARVISRSGDEAVIEQFGEARLLFLRREIRLVVQVREQPITQIDISLVDGDMRVYRCTWQLVPVAQTGGTRVLYSGTLAPKFHVPGMLGSNLIRGDIEKMMAAVLQRLDRTD</sequence>
<organism evidence="4 5">
    <name type="scientific">Massilia eurypsychrophila</name>
    <dbReference type="NCBI Taxonomy" id="1485217"/>
    <lineage>
        <taxon>Bacteria</taxon>
        <taxon>Pseudomonadati</taxon>
        <taxon>Pseudomonadota</taxon>
        <taxon>Betaproteobacteria</taxon>
        <taxon>Burkholderiales</taxon>
        <taxon>Oxalobacteraceae</taxon>
        <taxon>Telluria group</taxon>
        <taxon>Massilia</taxon>
    </lineage>
</organism>
<comment type="similarity">
    <text evidence="1">Belongs to the ribosome association toxin RatA family.</text>
</comment>
<dbReference type="PANTHER" id="PTHR34060">
    <property type="entry name" value="POLYKETIDE CYCLASE / DEHYDRASE AND LIPID TRANSPORT PROTEIN"/>
    <property type="match status" value="1"/>
</dbReference>
<gene>
    <name evidence="4" type="ORF">CR105_02010</name>
</gene>
<keyword evidence="5" id="KW-1185">Reference proteome</keyword>
<protein>
    <submittedName>
        <fullName evidence="4">Cyclase/dehydrase</fullName>
    </submittedName>
</protein>
<feature type="signal peptide" evidence="2">
    <location>
        <begin position="1"/>
        <end position="19"/>
    </location>
</feature>
<dbReference type="Gene3D" id="3.30.530.20">
    <property type="match status" value="1"/>
</dbReference>
<dbReference type="Proteomes" id="UP000230390">
    <property type="component" value="Unassembled WGS sequence"/>
</dbReference>
<evidence type="ECO:0000256" key="2">
    <source>
        <dbReference type="SAM" id="SignalP"/>
    </source>
</evidence>
<evidence type="ECO:0000259" key="3">
    <source>
        <dbReference type="Pfam" id="PF03364"/>
    </source>
</evidence>
<accession>A0A2G8TLL7</accession>